<name>A0A1C3TJE3_XANCT</name>
<feature type="signal peptide" evidence="2">
    <location>
        <begin position="1"/>
        <end position="21"/>
    </location>
</feature>
<dbReference type="PROSITE" id="PS51257">
    <property type="entry name" value="PROKAR_LIPOPROTEIN"/>
    <property type="match status" value="1"/>
</dbReference>
<dbReference type="Proteomes" id="UP000093071">
    <property type="component" value="Chromosome I"/>
</dbReference>
<keyword evidence="2" id="KW-0732">Signal</keyword>
<dbReference type="AlphaFoldDB" id="A0A1C3TJE3"/>
<organism evidence="3 4">
    <name type="scientific">Xanthomonas translucens pv. translucens DSM 18974</name>
    <dbReference type="NCBI Taxonomy" id="1261556"/>
    <lineage>
        <taxon>Bacteria</taxon>
        <taxon>Pseudomonadati</taxon>
        <taxon>Pseudomonadota</taxon>
        <taxon>Gammaproteobacteria</taxon>
        <taxon>Lysobacterales</taxon>
        <taxon>Lysobacteraceae</taxon>
        <taxon>Xanthomonas</taxon>
        <taxon>Xanthomonas translucens group</taxon>
    </lineage>
</organism>
<feature type="region of interest" description="Disordered" evidence="1">
    <location>
        <begin position="133"/>
        <end position="156"/>
    </location>
</feature>
<dbReference type="PATRIC" id="fig|1261556.5.peg.324"/>
<gene>
    <name evidence="3" type="ORF">BN444_03492</name>
</gene>
<dbReference type="RefSeq" id="WP_003480352.1">
    <property type="nucleotide sequence ID" value="NZ_LT604072.1"/>
</dbReference>
<sequence>MNVRPLLPLALLLALAGCASSSKVMVGAARPPIDPALVQIYSTPPLGAVDIAQLESSSAAGFGTQGQTNAAMTRLKREAAKLGANGVVLMGVASQRSGGGVSIGGGSYGGHVGGGLGIGIPTTQKHAAGMAIWVPPGAPQPQPQPQPQQPLPAQER</sequence>
<evidence type="ECO:0000256" key="1">
    <source>
        <dbReference type="SAM" id="MobiDB-lite"/>
    </source>
</evidence>
<proteinExistence type="predicted"/>
<evidence type="ECO:0000313" key="4">
    <source>
        <dbReference type="Proteomes" id="UP000093071"/>
    </source>
</evidence>
<feature type="chain" id="PRO_5008681951" evidence="2">
    <location>
        <begin position="22"/>
        <end position="156"/>
    </location>
</feature>
<reference evidence="4" key="1">
    <citation type="submission" date="2016-07" db="EMBL/GenBank/DDBJ databases">
        <authorList>
            <person name="Jaenicke Sebastian"/>
        </authorList>
    </citation>
    <scope>NUCLEOTIDE SEQUENCE [LARGE SCALE GENOMIC DNA]</scope>
</reference>
<protein>
    <submittedName>
        <fullName evidence="3">Secreted protein</fullName>
    </submittedName>
</protein>
<dbReference type="EMBL" id="LT604072">
    <property type="protein sequence ID" value="SCB03130.1"/>
    <property type="molecule type" value="Genomic_DNA"/>
</dbReference>
<evidence type="ECO:0000256" key="2">
    <source>
        <dbReference type="SAM" id="SignalP"/>
    </source>
</evidence>
<accession>A0A1C3TJE3</accession>
<evidence type="ECO:0000313" key="3">
    <source>
        <dbReference type="EMBL" id="SCB03130.1"/>
    </source>
</evidence>
<feature type="compositionally biased region" description="Pro residues" evidence="1">
    <location>
        <begin position="136"/>
        <end position="150"/>
    </location>
</feature>